<feature type="binding site" evidence="5">
    <location>
        <position position="40"/>
    </location>
    <ligand>
        <name>AMP</name>
        <dbReference type="ChEBI" id="CHEBI:456215"/>
    </ligand>
</feature>
<feature type="binding site" evidence="5">
    <location>
        <begin position="85"/>
        <end position="88"/>
    </location>
    <ligand>
        <name>AMP</name>
        <dbReference type="ChEBI" id="CHEBI:456215"/>
    </ligand>
</feature>
<dbReference type="PRINTS" id="PR00094">
    <property type="entry name" value="ADENYLTKNASE"/>
</dbReference>
<comment type="similarity">
    <text evidence="5 6">Belongs to the adenylate kinase family.</text>
</comment>
<dbReference type="CDD" id="cd01428">
    <property type="entry name" value="ADK"/>
    <property type="match status" value="1"/>
</dbReference>
<feature type="binding site" evidence="5">
    <location>
        <position position="92"/>
    </location>
    <ligand>
        <name>AMP</name>
        <dbReference type="ChEBI" id="CHEBI:456215"/>
    </ligand>
</feature>
<comment type="catalytic activity">
    <reaction evidence="5 7">
        <text>AMP + ATP = 2 ADP</text>
        <dbReference type="Rhea" id="RHEA:12973"/>
        <dbReference type="ChEBI" id="CHEBI:30616"/>
        <dbReference type="ChEBI" id="CHEBI:456215"/>
        <dbReference type="ChEBI" id="CHEBI:456216"/>
        <dbReference type="EC" id="2.7.4.3"/>
    </reaction>
</comment>
<keyword evidence="3 5" id="KW-0547">Nucleotide-binding</keyword>
<keyword evidence="2 5" id="KW-0545">Nucleotide biosynthesis</keyword>
<comment type="subcellular location">
    <subcellularLocation>
        <location evidence="5 7">Cytoplasm</location>
    </subcellularLocation>
</comment>
<evidence type="ECO:0000256" key="4">
    <source>
        <dbReference type="ARBA" id="ARBA00022777"/>
    </source>
</evidence>
<comment type="function">
    <text evidence="5">Catalyzes the reversible transfer of the terminal phosphate group between ATP and AMP. Plays an important role in cellular energy homeostasis and in adenine nucleotide metabolism.</text>
</comment>
<dbReference type="GO" id="GO:0005737">
    <property type="term" value="C:cytoplasm"/>
    <property type="evidence" value="ECO:0007669"/>
    <property type="project" value="UniProtKB-SubCell"/>
</dbReference>
<dbReference type="KEGG" id="fso:Fsol_00723"/>
<dbReference type="HAMAP" id="MF_00235">
    <property type="entry name" value="Adenylate_kinase_Adk"/>
    <property type="match status" value="1"/>
</dbReference>
<dbReference type="RefSeq" id="WP_108673504.1">
    <property type="nucleotide sequence ID" value="NZ_CP025989.1"/>
</dbReference>
<comment type="pathway">
    <text evidence="5">Purine metabolism; AMP biosynthesis via salvage pathway; AMP from ADP: step 1/1.</text>
</comment>
<feature type="binding site" evidence="5">
    <location>
        <begin position="14"/>
        <end position="19"/>
    </location>
    <ligand>
        <name>ATP</name>
        <dbReference type="ChEBI" id="CHEBI:30616"/>
    </ligand>
</feature>
<dbReference type="AlphaFoldDB" id="A0A2U8BT16"/>
<feature type="binding site" evidence="5">
    <location>
        <begin position="134"/>
        <end position="135"/>
    </location>
    <ligand>
        <name>ATP</name>
        <dbReference type="ChEBI" id="CHEBI:30616"/>
    </ligand>
</feature>
<dbReference type="InterPro" id="IPR033690">
    <property type="entry name" value="Adenylat_kinase_CS"/>
</dbReference>
<keyword evidence="5" id="KW-0963">Cytoplasm</keyword>
<proteinExistence type="inferred from homology"/>
<evidence type="ECO:0000256" key="1">
    <source>
        <dbReference type="ARBA" id="ARBA00022679"/>
    </source>
</evidence>
<reference evidence="8 9" key="1">
    <citation type="journal article" date="2018" name="Genome Biol. Evol.">
        <title>The Genome Sequence of "Candidatus Fokinia solitaria": Insights on Reductive Evolution in Rickettsiales.</title>
        <authorList>
            <person name="Floriano A.M."/>
            <person name="Castelli M."/>
            <person name="Krenek S."/>
            <person name="Berendonk T.U."/>
            <person name="Bazzocchi C."/>
            <person name="Petroni G."/>
            <person name="Sassera D."/>
        </authorList>
    </citation>
    <scope>NUCLEOTIDE SEQUENCE [LARGE SCALE GENOMIC DNA]</scope>
    <source>
        <strain evidence="8">Rio ETE_ALG 3VII</strain>
    </source>
</reference>
<feature type="binding site" evidence="5">
    <location>
        <position position="35"/>
    </location>
    <ligand>
        <name>AMP</name>
        <dbReference type="ChEBI" id="CHEBI:456215"/>
    </ligand>
</feature>
<dbReference type="GO" id="GO:0044209">
    <property type="term" value="P:AMP salvage"/>
    <property type="evidence" value="ECO:0007669"/>
    <property type="project" value="UniProtKB-UniRule"/>
</dbReference>
<dbReference type="Gene3D" id="3.40.50.300">
    <property type="entry name" value="P-loop containing nucleotide triphosphate hydrolases"/>
    <property type="match status" value="1"/>
</dbReference>
<feature type="binding site" evidence="5">
    <location>
        <begin position="57"/>
        <end position="59"/>
    </location>
    <ligand>
        <name>AMP</name>
        <dbReference type="ChEBI" id="CHEBI:456215"/>
    </ligand>
</feature>
<dbReference type="Pfam" id="PF00406">
    <property type="entry name" value="ADK"/>
    <property type="match status" value="1"/>
</dbReference>
<keyword evidence="5 7" id="KW-0067">ATP-binding</keyword>
<feature type="binding site" evidence="5">
    <location>
        <position position="218"/>
    </location>
    <ligand>
        <name>ATP</name>
        <dbReference type="ChEBI" id="CHEBI:30616"/>
    </ligand>
</feature>
<keyword evidence="4 5" id="KW-0418">Kinase</keyword>
<dbReference type="NCBIfam" id="TIGR01351">
    <property type="entry name" value="adk"/>
    <property type="match status" value="1"/>
</dbReference>
<dbReference type="OrthoDB" id="9805030at2"/>
<feature type="binding site" evidence="5">
    <location>
        <position position="190"/>
    </location>
    <ligand>
        <name>AMP</name>
        <dbReference type="ChEBI" id="CHEBI:456215"/>
    </ligand>
</feature>
<dbReference type="UniPathway" id="UPA00588">
    <property type="reaction ID" value="UER00649"/>
</dbReference>
<dbReference type="Proteomes" id="UP000244519">
    <property type="component" value="Chromosome"/>
</dbReference>
<organism evidence="8 9">
    <name type="scientific">Candidatus Fokinia solitaria</name>
    <dbReference type="NCBI Taxonomy" id="1802984"/>
    <lineage>
        <taxon>Bacteria</taxon>
        <taxon>Pseudomonadati</taxon>
        <taxon>Pseudomonadota</taxon>
        <taxon>Alphaproteobacteria</taxon>
        <taxon>Rickettsiales</taxon>
        <taxon>Candidatus Midichloriaceae</taxon>
        <taxon>Candidatus Fokinia</taxon>
    </lineage>
</organism>
<dbReference type="PANTHER" id="PTHR23359">
    <property type="entry name" value="NUCLEOTIDE KINASE"/>
    <property type="match status" value="1"/>
</dbReference>
<evidence type="ECO:0000313" key="9">
    <source>
        <dbReference type="Proteomes" id="UP000244519"/>
    </source>
</evidence>
<dbReference type="InterPro" id="IPR000850">
    <property type="entry name" value="Adenylat/UMP-CMP_kin"/>
</dbReference>
<keyword evidence="1 5" id="KW-0808">Transferase</keyword>
<evidence type="ECO:0000313" key="8">
    <source>
        <dbReference type="EMBL" id="AWD33499.1"/>
    </source>
</evidence>
<evidence type="ECO:0000256" key="6">
    <source>
        <dbReference type="RuleBase" id="RU003330"/>
    </source>
</evidence>
<evidence type="ECO:0000256" key="3">
    <source>
        <dbReference type="ARBA" id="ARBA00022741"/>
    </source>
</evidence>
<gene>
    <name evidence="5" type="primary">adk</name>
    <name evidence="8" type="ORF">Fsol_00723</name>
</gene>
<protein>
    <recommendedName>
        <fullName evidence="5 7">Adenylate kinase</fullName>
        <shortName evidence="5">AK</shortName>
        <ecNumber evidence="5 7">2.7.4.3</ecNumber>
    </recommendedName>
    <alternativeName>
        <fullName evidence="5">ATP-AMP transphosphorylase</fullName>
    </alternativeName>
    <alternativeName>
        <fullName evidence="5">ATP:AMP phosphotransferase</fullName>
    </alternativeName>
    <alternativeName>
        <fullName evidence="5">Adenylate monophosphate kinase</fullName>
    </alternativeName>
</protein>
<keyword evidence="9" id="KW-1185">Reference proteome</keyword>
<feature type="binding site" evidence="5">
    <location>
        <position position="125"/>
    </location>
    <ligand>
        <name>ATP</name>
        <dbReference type="ChEBI" id="CHEBI:30616"/>
    </ligand>
</feature>
<dbReference type="InterPro" id="IPR027417">
    <property type="entry name" value="P-loop_NTPase"/>
</dbReference>
<comment type="caution">
    <text evidence="5">Lacks conserved residue(s) required for the propagation of feature annotation.</text>
</comment>
<feature type="binding site" evidence="5">
    <location>
        <position position="179"/>
    </location>
    <ligand>
        <name>AMP</name>
        <dbReference type="ChEBI" id="CHEBI:456215"/>
    </ligand>
</feature>
<dbReference type="PROSITE" id="PS00113">
    <property type="entry name" value="ADENYLATE_KINASE"/>
    <property type="match status" value="1"/>
</dbReference>
<sequence length="237" mass="26955">MLNSVKAILLGCPGSGKGTLGKEISKFLSIPILSTGKLLRKLFASKEQNGNKINGGALLEDDKMMHILQETLVKTEYTNGVILDGYPRTITQAELLDNEIKKKDDTIILDIAVKPEIAIKRIVGRFMCSQCDSIYNLFFKLPYINNIILTQDITVKDLLSSNNSSCKCDHCGSETFYSREDDTEEIALKRYKEYVKNTLPLTDYYKHRKFYFHFDGNNSSQHLFDEVKNVLHAKKDN</sequence>
<dbReference type="EC" id="2.7.4.3" evidence="5 7"/>
<evidence type="ECO:0000256" key="5">
    <source>
        <dbReference type="HAMAP-Rule" id="MF_00235"/>
    </source>
</evidence>
<dbReference type="SUPFAM" id="SSF52540">
    <property type="entry name" value="P-loop containing nucleoside triphosphate hydrolases"/>
    <property type="match status" value="1"/>
</dbReference>
<evidence type="ECO:0000256" key="2">
    <source>
        <dbReference type="ARBA" id="ARBA00022727"/>
    </source>
</evidence>
<comment type="subunit">
    <text evidence="5 7">Monomer.</text>
</comment>
<name>A0A2U8BT16_9RICK</name>
<comment type="domain">
    <text evidence="5">Consists of three domains, a large central CORE domain and two small peripheral domains, NMPbind and LID, which undergo movements during catalysis. The LID domain closes over the site of phosphoryl transfer upon ATP binding. Assembling and dissambling the active center during each catalytic cycle provides an effective means to prevent ATP hydrolysis.</text>
</comment>
<evidence type="ECO:0000256" key="7">
    <source>
        <dbReference type="RuleBase" id="RU003331"/>
    </source>
</evidence>
<accession>A0A2U8BT16</accession>
<dbReference type="GO" id="GO:0005524">
    <property type="term" value="F:ATP binding"/>
    <property type="evidence" value="ECO:0007669"/>
    <property type="project" value="UniProtKB-UniRule"/>
</dbReference>
<dbReference type="GO" id="GO:0004017">
    <property type="term" value="F:AMP kinase activity"/>
    <property type="evidence" value="ECO:0007669"/>
    <property type="project" value="UniProtKB-UniRule"/>
</dbReference>
<dbReference type="InterPro" id="IPR006259">
    <property type="entry name" value="Adenyl_kin_sub"/>
</dbReference>
<dbReference type="EMBL" id="CP025989">
    <property type="protein sequence ID" value="AWD33499.1"/>
    <property type="molecule type" value="Genomic_DNA"/>
</dbReference>